<evidence type="ECO:0000313" key="3">
    <source>
        <dbReference type="EMBL" id="MBE1603853.1"/>
    </source>
</evidence>
<dbReference type="RefSeq" id="WP_202896089.1">
    <property type="nucleotide sequence ID" value="NZ_BAABJL010000073.1"/>
</dbReference>
<evidence type="ECO:0000256" key="1">
    <source>
        <dbReference type="ARBA" id="ARBA00023125"/>
    </source>
</evidence>
<gene>
    <name evidence="3" type="ORF">HEB94_000701</name>
</gene>
<feature type="domain" description="Lsr2 DNA-binding" evidence="2">
    <location>
        <begin position="79"/>
        <end position="110"/>
    </location>
</feature>
<dbReference type="GO" id="GO:0016746">
    <property type="term" value="F:acyltransferase activity"/>
    <property type="evidence" value="ECO:0007669"/>
    <property type="project" value="InterPro"/>
</dbReference>
<reference evidence="3" key="1">
    <citation type="submission" date="2020-10" db="EMBL/GenBank/DDBJ databases">
        <title>Sequencing the genomes of 1000 actinobacteria strains.</title>
        <authorList>
            <person name="Klenk H.-P."/>
        </authorList>
    </citation>
    <scope>NUCLEOTIDE SEQUENCE</scope>
    <source>
        <strain evidence="3">DSM 45354</strain>
    </source>
</reference>
<dbReference type="Proteomes" id="UP000638648">
    <property type="component" value="Unassembled WGS sequence"/>
</dbReference>
<keyword evidence="4" id="KW-1185">Reference proteome</keyword>
<dbReference type="Pfam" id="PF23359">
    <property type="entry name" value="Lsr2_DNA-bd"/>
    <property type="match status" value="1"/>
</dbReference>
<dbReference type="InterPro" id="IPR036625">
    <property type="entry name" value="E3-bd_dom_sf"/>
</dbReference>
<comment type="caution">
    <text evidence="3">The sequence shown here is derived from an EMBL/GenBank/DDBJ whole genome shotgun (WGS) entry which is preliminary data.</text>
</comment>
<organism evidence="3 4">
    <name type="scientific">Actinopolymorpha pittospori</name>
    <dbReference type="NCBI Taxonomy" id="648752"/>
    <lineage>
        <taxon>Bacteria</taxon>
        <taxon>Bacillati</taxon>
        <taxon>Actinomycetota</taxon>
        <taxon>Actinomycetes</taxon>
        <taxon>Propionibacteriales</taxon>
        <taxon>Actinopolymorphaceae</taxon>
        <taxon>Actinopolymorpha</taxon>
    </lineage>
</organism>
<keyword evidence="1" id="KW-0238">DNA-binding</keyword>
<protein>
    <recommendedName>
        <fullName evidence="2">Lsr2 DNA-binding domain-containing protein</fullName>
    </recommendedName>
</protein>
<dbReference type="Gene3D" id="4.10.320.10">
    <property type="entry name" value="E3-binding domain"/>
    <property type="match status" value="1"/>
</dbReference>
<sequence length="117" mass="12804">MWDAVGVLRPALIADGLADLQVRSSNVPIVFCETRQLAEEWTYRFLAARAWAETEDTAPQRIAPAEADATDLADAPVASEPSTAEVRAWARAHGITVPDGGKLRLEIWDAWRVTHPG</sequence>
<dbReference type="InterPro" id="IPR055370">
    <property type="entry name" value="Lsr2_DNA-bd"/>
</dbReference>
<accession>A0A927MS31</accession>
<name>A0A927MS31_9ACTN</name>
<dbReference type="GO" id="GO:0003677">
    <property type="term" value="F:DNA binding"/>
    <property type="evidence" value="ECO:0007669"/>
    <property type="project" value="UniProtKB-KW"/>
</dbReference>
<evidence type="ECO:0000259" key="2">
    <source>
        <dbReference type="Pfam" id="PF23359"/>
    </source>
</evidence>
<proteinExistence type="predicted"/>
<evidence type="ECO:0000313" key="4">
    <source>
        <dbReference type="Proteomes" id="UP000638648"/>
    </source>
</evidence>
<dbReference type="EMBL" id="JADBEM010000001">
    <property type="protein sequence ID" value="MBE1603853.1"/>
    <property type="molecule type" value="Genomic_DNA"/>
</dbReference>
<dbReference type="AlphaFoldDB" id="A0A927MS31"/>